<accession>A0A0A9CPA8</accession>
<dbReference type="PROSITE" id="PS50146">
    <property type="entry name" value="DAGK"/>
    <property type="match status" value="1"/>
</dbReference>
<protein>
    <recommendedName>
        <fullName evidence="1">DAGKc domain-containing protein</fullName>
    </recommendedName>
</protein>
<reference evidence="2" key="2">
    <citation type="journal article" date="2015" name="Data Brief">
        <title>Shoot transcriptome of the giant reed, Arundo donax.</title>
        <authorList>
            <person name="Barrero R.A."/>
            <person name="Guerrero F.D."/>
            <person name="Moolhuijzen P."/>
            <person name="Goolsby J.A."/>
            <person name="Tidwell J."/>
            <person name="Bellgard S.E."/>
            <person name="Bellgard M.I."/>
        </authorList>
    </citation>
    <scope>NUCLEOTIDE SEQUENCE</scope>
    <source>
        <tissue evidence="2">Shoot tissue taken approximately 20 cm above the soil surface</tissue>
    </source>
</reference>
<dbReference type="InterPro" id="IPR017438">
    <property type="entry name" value="ATP-NAD_kinase_N"/>
</dbReference>
<evidence type="ECO:0000259" key="1">
    <source>
        <dbReference type="PROSITE" id="PS50146"/>
    </source>
</evidence>
<dbReference type="EMBL" id="GBRH01221617">
    <property type="protein sequence ID" value="JAD76278.1"/>
    <property type="molecule type" value="Transcribed_RNA"/>
</dbReference>
<dbReference type="InterPro" id="IPR050187">
    <property type="entry name" value="Lipid_Phosphate_FormReg"/>
</dbReference>
<dbReference type="GO" id="GO:0016020">
    <property type="term" value="C:membrane"/>
    <property type="evidence" value="ECO:0007669"/>
    <property type="project" value="GOC"/>
</dbReference>
<dbReference type="InterPro" id="IPR001206">
    <property type="entry name" value="Diacylglycerol_kinase_cat_dom"/>
</dbReference>
<evidence type="ECO:0000313" key="2">
    <source>
        <dbReference type="EMBL" id="JAD76278.1"/>
    </source>
</evidence>
<dbReference type="Gene3D" id="3.40.50.10330">
    <property type="entry name" value="Probable inorganic polyphosphate/atp-NAD kinase, domain 1"/>
    <property type="match status" value="1"/>
</dbReference>
<proteinExistence type="predicted"/>
<sequence>MSSRKLARPPVSCSGVNGCFTYNPCRSRNYYQCYPATSLQVGQNLLPRKLRKSTRWKTTFFTKRKILPHCSSELSTSCREEVPNYLAANLLQDQLNTRQGTIRKVLVILNPNSGFRSSRDVFYEKVQSTLKLSGFVMEVIETAYAGHAKAIASTVDLCKCPDVLYVLGVMES</sequence>
<dbReference type="AlphaFoldDB" id="A0A0A9CPA8"/>
<dbReference type="PANTHER" id="PTHR12358">
    <property type="entry name" value="SPHINGOSINE KINASE"/>
    <property type="match status" value="1"/>
</dbReference>
<dbReference type="PANTHER" id="PTHR12358:SF37">
    <property type="entry name" value="OS08G0152700 PROTEIN"/>
    <property type="match status" value="1"/>
</dbReference>
<dbReference type="Pfam" id="PF00781">
    <property type="entry name" value="DAGK_cat"/>
    <property type="match status" value="1"/>
</dbReference>
<feature type="domain" description="DAGKc" evidence="1">
    <location>
        <begin position="100"/>
        <end position="172"/>
    </location>
</feature>
<reference evidence="2" key="1">
    <citation type="submission" date="2014-09" db="EMBL/GenBank/DDBJ databases">
        <authorList>
            <person name="Magalhaes I.L.F."/>
            <person name="Oliveira U."/>
            <person name="Santos F.R."/>
            <person name="Vidigal T.H.D.A."/>
            <person name="Brescovit A.D."/>
            <person name="Santos A.J."/>
        </authorList>
    </citation>
    <scope>NUCLEOTIDE SEQUENCE</scope>
    <source>
        <tissue evidence="2">Shoot tissue taken approximately 20 cm above the soil surface</tissue>
    </source>
</reference>
<dbReference type="InterPro" id="IPR016064">
    <property type="entry name" value="NAD/diacylglycerol_kinase_sf"/>
</dbReference>
<organism evidence="2">
    <name type="scientific">Arundo donax</name>
    <name type="common">Giant reed</name>
    <name type="synonym">Donax arundinaceus</name>
    <dbReference type="NCBI Taxonomy" id="35708"/>
    <lineage>
        <taxon>Eukaryota</taxon>
        <taxon>Viridiplantae</taxon>
        <taxon>Streptophyta</taxon>
        <taxon>Embryophyta</taxon>
        <taxon>Tracheophyta</taxon>
        <taxon>Spermatophyta</taxon>
        <taxon>Magnoliopsida</taxon>
        <taxon>Liliopsida</taxon>
        <taxon>Poales</taxon>
        <taxon>Poaceae</taxon>
        <taxon>PACMAD clade</taxon>
        <taxon>Arundinoideae</taxon>
        <taxon>Arundineae</taxon>
        <taxon>Arundo</taxon>
    </lineage>
</organism>
<dbReference type="GO" id="GO:0006672">
    <property type="term" value="P:ceramide metabolic process"/>
    <property type="evidence" value="ECO:0007669"/>
    <property type="project" value="TreeGrafter"/>
</dbReference>
<dbReference type="SUPFAM" id="SSF111331">
    <property type="entry name" value="NAD kinase/diacylglycerol kinase-like"/>
    <property type="match status" value="1"/>
</dbReference>
<name>A0A0A9CPA8_ARUDO</name>
<dbReference type="GO" id="GO:0001729">
    <property type="term" value="F:ceramide kinase activity"/>
    <property type="evidence" value="ECO:0007669"/>
    <property type="project" value="TreeGrafter"/>
</dbReference>